<evidence type="ECO:0000259" key="8">
    <source>
        <dbReference type="Pfam" id="PF02878"/>
    </source>
</evidence>
<dbReference type="PANTHER" id="PTHR45745">
    <property type="entry name" value="PHOSPHOMANNOMUTASE 45A"/>
    <property type="match status" value="1"/>
</dbReference>
<keyword evidence="5" id="KW-0460">Magnesium</keyword>
<evidence type="ECO:0000256" key="3">
    <source>
        <dbReference type="ARBA" id="ARBA00022553"/>
    </source>
</evidence>
<dbReference type="Proteomes" id="UP001526426">
    <property type="component" value="Unassembled WGS sequence"/>
</dbReference>
<proteinExistence type="inferred from homology"/>
<protein>
    <submittedName>
        <fullName evidence="11">Phosphoglucomutase/phosphomannomutase family protein</fullName>
    </submittedName>
</protein>
<accession>A0ABT3KZV5</accession>
<dbReference type="InterPro" id="IPR005845">
    <property type="entry name" value="A-D-PHexomutase_a/b/a-II"/>
</dbReference>
<dbReference type="SUPFAM" id="SSF53738">
    <property type="entry name" value="Phosphoglucomutase, first 3 domains"/>
    <property type="match status" value="2"/>
</dbReference>
<sequence>MNRGGQPGICFGTDGWRGIIADDFTFVRVCQVTRAIATYLATVYPLDRPVLIGYDTRFLAAEFAQTAAEVLSEEGRRVWQVDRDCPTPVLAYHARSQPSAGALMFTASHNPAMYCGLKYIPHWGAPAPIHITDAISQALSRVSDALPQGTRGDRITLFNPRPAYLARLKELLDLPRLRQAGLRVKFDALYSVTRGYLDQALRDYGCEVETLHAQRDVLFGGRSPQPCSEQLESLREAVLRDGADLGVATDGDGDRFGILDEQGNYCTPDEILLLLTRHLYQKGERGAIVRTLDTTHALDQLAQRYGLDCYETPVGFKYIGEIMGRVPVLIGGESSGGLSIGRHLPEKDGILANLLVVEAIALAQKPLSVLIQEAIAEAGGKRYNQRLDFPLPMVQIRPFLDNLRQTPPKELAGIPLDKINSQDGLKFYLQDSSWVLLRPSGTEPLLRASLETDSPQKQRELAQALQSLLAPFQNSIKFGVENWDRE</sequence>
<feature type="domain" description="Alpha-D-phosphohexomutase alpha/beta/alpha" evidence="9">
    <location>
        <begin position="163"/>
        <end position="263"/>
    </location>
</feature>
<keyword evidence="3" id="KW-0597">Phosphoprotein</keyword>
<keyword evidence="4" id="KW-0479">Metal-binding</keyword>
<evidence type="ECO:0000256" key="1">
    <source>
        <dbReference type="ARBA" id="ARBA00001946"/>
    </source>
</evidence>
<keyword evidence="6" id="KW-0413">Isomerase</keyword>
<feature type="domain" description="Alpha-D-phosphohexomutase alpha/beta/alpha" evidence="10">
    <location>
        <begin position="268"/>
        <end position="375"/>
    </location>
</feature>
<comment type="cofactor">
    <cofactor evidence="1">
        <name>Mg(2+)</name>
        <dbReference type="ChEBI" id="CHEBI:18420"/>
    </cofactor>
</comment>
<dbReference type="InterPro" id="IPR016055">
    <property type="entry name" value="A-D-PHexomutase_a/b/a-I/II/III"/>
</dbReference>
<dbReference type="SUPFAM" id="SSF55957">
    <property type="entry name" value="Phosphoglucomutase, C-terminal domain"/>
    <property type="match status" value="1"/>
</dbReference>
<dbReference type="Pfam" id="PF02879">
    <property type="entry name" value="PGM_PMM_II"/>
    <property type="match status" value="1"/>
</dbReference>
<dbReference type="Gene3D" id="3.30.310.50">
    <property type="entry name" value="Alpha-D-phosphohexomutase, C-terminal domain"/>
    <property type="match status" value="1"/>
</dbReference>
<dbReference type="RefSeq" id="WP_265262444.1">
    <property type="nucleotide sequence ID" value="NZ_JAIHOM010000002.1"/>
</dbReference>
<dbReference type="PRINTS" id="PR00509">
    <property type="entry name" value="PGMPMM"/>
</dbReference>
<evidence type="ECO:0000313" key="12">
    <source>
        <dbReference type="Proteomes" id="UP001526426"/>
    </source>
</evidence>
<dbReference type="InterPro" id="IPR005846">
    <property type="entry name" value="A-D-PHexomutase_a/b/a-III"/>
</dbReference>
<evidence type="ECO:0000256" key="4">
    <source>
        <dbReference type="ARBA" id="ARBA00022723"/>
    </source>
</evidence>
<evidence type="ECO:0000259" key="9">
    <source>
        <dbReference type="Pfam" id="PF02879"/>
    </source>
</evidence>
<keyword evidence="12" id="KW-1185">Reference proteome</keyword>
<feature type="domain" description="Alpha-D-phosphohexomutase alpha/beta/alpha" evidence="8">
    <location>
        <begin position="10"/>
        <end position="141"/>
    </location>
</feature>
<dbReference type="Pfam" id="PF02878">
    <property type="entry name" value="PGM_PMM_I"/>
    <property type="match status" value="1"/>
</dbReference>
<gene>
    <name evidence="11" type="ORF">K4A83_00660</name>
</gene>
<reference evidence="11 12" key="1">
    <citation type="submission" date="2021-08" db="EMBL/GenBank/DDBJ databases">
        <title>Draft genome sequence of Spirulina subsalsa with high tolerance to salinity and hype-accumulation of phycocyanin.</title>
        <authorList>
            <person name="Pei H."/>
            <person name="Jiang L."/>
        </authorList>
    </citation>
    <scope>NUCLEOTIDE SEQUENCE [LARGE SCALE GENOMIC DNA]</scope>
    <source>
        <strain evidence="11 12">FACHB-351</strain>
    </source>
</reference>
<dbReference type="InterPro" id="IPR005844">
    <property type="entry name" value="A-D-PHexomutase_a/b/a-I"/>
</dbReference>
<evidence type="ECO:0000256" key="5">
    <source>
        <dbReference type="ARBA" id="ARBA00022842"/>
    </source>
</evidence>
<evidence type="ECO:0000256" key="6">
    <source>
        <dbReference type="ARBA" id="ARBA00023235"/>
    </source>
</evidence>
<dbReference type="InterPro" id="IPR036900">
    <property type="entry name" value="A-D-PHexomutase_C_sf"/>
</dbReference>
<dbReference type="Pfam" id="PF00408">
    <property type="entry name" value="PGM_PMM_IV"/>
    <property type="match status" value="1"/>
</dbReference>
<dbReference type="Gene3D" id="3.40.120.10">
    <property type="entry name" value="Alpha-D-Glucose-1,6-Bisphosphate, subunit A, domain 3"/>
    <property type="match status" value="3"/>
</dbReference>
<evidence type="ECO:0000259" key="7">
    <source>
        <dbReference type="Pfam" id="PF00408"/>
    </source>
</evidence>
<comment type="caution">
    <text evidence="11">The sequence shown here is derived from an EMBL/GenBank/DDBJ whole genome shotgun (WGS) entry which is preliminary data.</text>
</comment>
<evidence type="ECO:0000256" key="2">
    <source>
        <dbReference type="ARBA" id="ARBA00010231"/>
    </source>
</evidence>
<dbReference type="Pfam" id="PF02880">
    <property type="entry name" value="PGM_PMM_III"/>
    <property type="match status" value="1"/>
</dbReference>
<dbReference type="PANTHER" id="PTHR45745:SF1">
    <property type="entry name" value="PHOSPHOGLUCOMUTASE 2B-RELATED"/>
    <property type="match status" value="1"/>
</dbReference>
<evidence type="ECO:0000313" key="11">
    <source>
        <dbReference type="EMBL" id="MCW6034789.1"/>
    </source>
</evidence>
<organism evidence="11 12">
    <name type="scientific">Spirulina subsalsa FACHB-351</name>
    <dbReference type="NCBI Taxonomy" id="234711"/>
    <lineage>
        <taxon>Bacteria</taxon>
        <taxon>Bacillati</taxon>
        <taxon>Cyanobacteriota</taxon>
        <taxon>Cyanophyceae</taxon>
        <taxon>Spirulinales</taxon>
        <taxon>Spirulinaceae</taxon>
        <taxon>Spirulina</taxon>
    </lineage>
</organism>
<evidence type="ECO:0000259" key="10">
    <source>
        <dbReference type="Pfam" id="PF02880"/>
    </source>
</evidence>
<name>A0ABT3KZV5_9CYAN</name>
<dbReference type="CDD" id="cd05800">
    <property type="entry name" value="PGM_like2"/>
    <property type="match status" value="1"/>
</dbReference>
<dbReference type="EMBL" id="JAIHOM010000002">
    <property type="protein sequence ID" value="MCW6034789.1"/>
    <property type="molecule type" value="Genomic_DNA"/>
</dbReference>
<dbReference type="InterPro" id="IPR005841">
    <property type="entry name" value="Alpha-D-phosphohexomutase_SF"/>
</dbReference>
<comment type="similarity">
    <text evidence="2">Belongs to the phosphohexose mutase family.</text>
</comment>
<feature type="domain" description="Alpha-D-phosphohexomutase C-terminal" evidence="7">
    <location>
        <begin position="421"/>
        <end position="464"/>
    </location>
</feature>
<dbReference type="InterPro" id="IPR005843">
    <property type="entry name" value="A-D-PHexomutase_C"/>
</dbReference>